<keyword evidence="2" id="KW-1185">Reference proteome</keyword>
<evidence type="ECO:0000313" key="1">
    <source>
        <dbReference type="EMBL" id="TCC55310.1"/>
    </source>
</evidence>
<gene>
    <name evidence="1" type="ORF">E0H73_35865</name>
</gene>
<evidence type="ECO:0000313" key="2">
    <source>
        <dbReference type="Proteomes" id="UP000291144"/>
    </source>
</evidence>
<sequence>MTRIVLPVSARLKRRVAVDFPAAGSAEEVVRLLANGADSERVQAAIVLAAQGDIRKIQWGIKEASIDWRDVLVSGGLADQDWAVILDRQLGPATG</sequence>
<dbReference type="RefSeq" id="WP_131364036.1">
    <property type="nucleotide sequence ID" value="NZ_SJKB01000015.1"/>
</dbReference>
<dbReference type="EMBL" id="SJKB01000015">
    <property type="protein sequence ID" value="TCC55310.1"/>
    <property type="molecule type" value="Genomic_DNA"/>
</dbReference>
<accession>A0A4R0K7A3</accession>
<name>A0A4R0K7A3_9ACTN</name>
<proteinExistence type="predicted"/>
<dbReference type="AlphaFoldDB" id="A0A4R0K7A3"/>
<reference evidence="1 2" key="1">
    <citation type="submission" date="2019-02" db="EMBL/GenBank/DDBJ databases">
        <title>Kribbella capetownensis sp. nov. and Kribbella speibonae sp. nov., isolated from soil.</title>
        <authorList>
            <person name="Curtis S.M."/>
            <person name="Norton I."/>
            <person name="Everest G.J."/>
            <person name="Meyers P.R."/>
        </authorList>
    </citation>
    <scope>NUCLEOTIDE SEQUENCE [LARGE SCALE GENOMIC DNA]</scope>
    <source>
        <strain evidence="1 2">NRRL B-24813</strain>
    </source>
</reference>
<dbReference type="OrthoDB" id="3698546at2"/>
<protein>
    <submittedName>
        <fullName evidence="1">Uncharacterized protein</fullName>
    </submittedName>
</protein>
<dbReference type="Proteomes" id="UP000291144">
    <property type="component" value="Unassembled WGS sequence"/>
</dbReference>
<comment type="caution">
    <text evidence="1">The sequence shown here is derived from an EMBL/GenBank/DDBJ whole genome shotgun (WGS) entry which is preliminary data.</text>
</comment>
<organism evidence="1 2">
    <name type="scientific">Kribbella pittospori</name>
    <dbReference type="NCBI Taxonomy" id="722689"/>
    <lineage>
        <taxon>Bacteria</taxon>
        <taxon>Bacillati</taxon>
        <taxon>Actinomycetota</taxon>
        <taxon>Actinomycetes</taxon>
        <taxon>Propionibacteriales</taxon>
        <taxon>Kribbellaceae</taxon>
        <taxon>Kribbella</taxon>
    </lineage>
</organism>